<dbReference type="RefSeq" id="WP_332863654.1">
    <property type="nucleotide sequence ID" value="NZ_JBAFSM010000004.1"/>
</dbReference>
<evidence type="ECO:0000313" key="6">
    <source>
        <dbReference type="Proteomes" id="UP001328733"/>
    </source>
</evidence>
<keyword evidence="5" id="KW-0418">Kinase</keyword>
<dbReference type="PROSITE" id="PS00107">
    <property type="entry name" value="PROTEIN_KINASE_ATP"/>
    <property type="match status" value="1"/>
</dbReference>
<dbReference type="PROSITE" id="PS00108">
    <property type="entry name" value="PROTEIN_KINASE_ST"/>
    <property type="match status" value="1"/>
</dbReference>
<keyword evidence="6" id="KW-1185">Reference proteome</keyword>
<dbReference type="InterPro" id="IPR000719">
    <property type="entry name" value="Prot_kinase_dom"/>
</dbReference>
<dbReference type="CDD" id="cd14014">
    <property type="entry name" value="STKc_PknB_like"/>
    <property type="match status" value="1"/>
</dbReference>
<evidence type="ECO:0000313" key="5">
    <source>
        <dbReference type="EMBL" id="MEG3436198.1"/>
    </source>
</evidence>
<name>A0AAW9QGI0_9CHRO</name>
<keyword evidence="2 3" id="KW-0067">ATP-binding</keyword>
<dbReference type="GO" id="GO:0004674">
    <property type="term" value="F:protein serine/threonine kinase activity"/>
    <property type="evidence" value="ECO:0007669"/>
    <property type="project" value="UniProtKB-EC"/>
</dbReference>
<accession>A0AAW9QGI0</accession>
<dbReference type="GO" id="GO:0005737">
    <property type="term" value="C:cytoplasm"/>
    <property type="evidence" value="ECO:0007669"/>
    <property type="project" value="TreeGrafter"/>
</dbReference>
<keyword evidence="5" id="KW-0808">Transferase</keyword>
<dbReference type="InterPro" id="IPR011009">
    <property type="entry name" value="Kinase-like_dom_sf"/>
</dbReference>
<dbReference type="SUPFAM" id="SSF56112">
    <property type="entry name" value="Protein kinase-like (PK-like)"/>
    <property type="match status" value="1"/>
</dbReference>
<feature type="domain" description="Protein kinase" evidence="4">
    <location>
        <begin position="6"/>
        <end position="257"/>
    </location>
</feature>
<keyword evidence="1 3" id="KW-0547">Nucleotide-binding</keyword>
<dbReference type="InterPro" id="IPR017441">
    <property type="entry name" value="Protein_kinase_ATP_BS"/>
</dbReference>
<dbReference type="PANTHER" id="PTHR24348">
    <property type="entry name" value="SERINE/THREONINE-PROTEIN KINASE UNC-51-RELATED"/>
    <property type="match status" value="1"/>
</dbReference>
<organism evidence="5 6">
    <name type="scientific">Pannus brasiliensis CCIBt3594</name>
    <dbReference type="NCBI Taxonomy" id="1427578"/>
    <lineage>
        <taxon>Bacteria</taxon>
        <taxon>Bacillati</taxon>
        <taxon>Cyanobacteriota</taxon>
        <taxon>Cyanophyceae</taxon>
        <taxon>Oscillatoriophycideae</taxon>
        <taxon>Chroococcales</taxon>
        <taxon>Microcystaceae</taxon>
        <taxon>Pannus</taxon>
    </lineage>
</organism>
<dbReference type="EMBL" id="JBAFSM010000004">
    <property type="protein sequence ID" value="MEG3436198.1"/>
    <property type="molecule type" value="Genomic_DNA"/>
</dbReference>
<dbReference type="Pfam" id="PF00069">
    <property type="entry name" value="Pkinase"/>
    <property type="match status" value="1"/>
</dbReference>
<dbReference type="InterPro" id="IPR045269">
    <property type="entry name" value="Atg1-like"/>
</dbReference>
<evidence type="ECO:0000256" key="1">
    <source>
        <dbReference type="ARBA" id="ARBA00022741"/>
    </source>
</evidence>
<evidence type="ECO:0000259" key="4">
    <source>
        <dbReference type="PROSITE" id="PS50011"/>
    </source>
</evidence>
<evidence type="ECO:0000256" key="3">
    <source>
        <dbReference type="PROSITE-ProRule" id="PRU10141"/>
    </source>
</evidence>
<reference evidence="5 6" key="1">
    <citation type="submission" date="2024-01" db="EMBL/GenBank/DDBJ databases">
        <title>Genomic insights into the taxonomy and metabolism of the cyanobacterium Pannus brasiliensis CCIBt3594.</title>
        <authorList>
            <person name="Machado M."/>
            <person name="Botero N.B."/>
            <person name="Andreote A.P.D."/>
            <person name="Feitosa A.M.T."/>
            <person name="Popin R."/>
            <person name="Sivonen K."/>
            <person name="Fiore M.F."/>
        </authorList>
    </citation>
    <scope>NUCLEOTIDE SEQUENCE [LARGE SCALE GENOMIC DNA]</scope>
    <source>
        <strain evidence="5 6">CCIBt3594</strain>
    </source>
</reference>
<dbReference type="AlphaFoldDB" id="A0AAW9QGI0"/>
<gene>
    <name evidence="5" type="ORF">V0288_03625</name>
</gene>
<dbReference type="Gene3D" id="1.10.510.10">
    <property type="entry name" value="Transferase(Phosphotransferase) domain 1"/>
    <property type="match status" value="1"/>
</dbReference>
<proteinExistence type="predicted"/>
<dbReference type="GO" id="GO:0005524">
    <property type="term" value="F:ATP binding"/>
    <property type="evidence" value="ECO:0007669"/>
    <property type="project" value="UniProtKB-UniRule"/>
</dbReference>
<dbReference type="InterPro" id="IPR008271">
    <property type="entry name" value="Ser/Thr_kinase_AS"/>
</dbReference>
<protein>
    <submittedName>
        <fullName evidence="5">Serine/threonine-protein kinase</fullName>
        <ecNumber evidence="5">2.7.11.1</ecNumber>
    </submittedName>
</protein>
<evidence type="ECO:0000256" key="2">
    <source>
        <dbReference type="ARBA" id="ARBA00022840"/>
    </source>
</evidence>
<comment type="caution">
    <text evidence="5">The sequence shown here is derived from an EMBL/GenBank/DDBJ whole genome shotgun (WGS) entry which is preliminary data.</text>
</comment>
<dbReference type="SMART" id="SM00220">
    <property type="entry name" value="S_TKc"/>
    <property type="match status" value="1"/>
</dbReference>
<dbReference type="Proteomes" id="UP001328733">
    <property type="component" value="Unassembled WGS sequence"/>
</dbReference>
<dbReference type="EC" id="2.7.11.1" evidence="5"/>
<feature type="binding site" evidence="3">
    <location>
        <position position="35"/>
    </location>
    <ligand>
        <name>ATP</name>
        <dbReference type="ChEBI" id="CHEBI:30616"/>
    </ligand>
</feature>
<dbReference type="PROSITE" id="PS50011">
    <property type="entry name" value="PROTEIN_KINASE_DOM"/>
    <property type="match status" value="1"/>
</dbReference>
<sequence length="436" mass="49140">MHHSRYRLLGQVGQGQFGRVFCGIDRSRGILVALKDLELSRYPTNKFLREITYLVTLQHPNIVSFQGFEHHKSSRYLVLDYCNGGTLRDLLESGGIADLRQGLQFIVETLDALAHAHDRGIVHCDIKPENILLNFSAKGCSAKVSDFGISRLMSEAENRRQSGGYTGSPAYMAPERFYGRYSPASDIYAVGIILFELITGKRPFSGLPGELMSAHLSKAVTIPDTIPESLRSIVEISLRKLPQRRFETAGEMRQALLEAMADLPEKSRFSNHPHVICTGKIEREQSIDTHEDERWRKVAEKFAPNEIFPLDRRYGIAVFRSNRFTRLAIVNRRGHLYRGVTFPFILHNLTLHPDLPDRLFGIQREPDRHAVLIAIKPFRVTRLPLDLVPDSVACLDRGYRLANAETSVEIGIASECSLFRSGSDSVTPLSTSSRLL</sequence>